<evidence type="ECO:0000313" key="1">
    <source>
        <dbReference type="EMBL" id="KAF9063468.1"/>
    </source>
</evidence>
<dbReference type="EMBL" id="JADNRY010000146">
    <property type="protein sequence ID" value="KAF9063468.1"/>
    <property type="molecule type" value="Genomic_DNA"/>
</dbReference>
<reference evidence="1" key="1">
    <citation type="submission" date="2020-11" db="EMBL/GenBank/DDBJ databases">
        <authorList>
            <consortium name="DOE Joint Genome Institute"/>
            <person name="Ahrendt S."/>
            <person name="Riley R."/>
            <person name="Andreopoulos W."/>
            <person name="Labutti K."/>
            <person name="Pangilinan J."/>
            <person name="Ruiz-Duenas F.J."/>
            <person name="Barrasa J.M."/>
            <person name="Sanchez-Garcia M."/>
            <person name="Camarero S."/>
            <person name="Miyauchi S."/>
            <person name="Serrano A."/>
            <person name="Linde D."/>
            <person name="Babiker R."/>
            <person name="Drula E."/>
            <person name="Ayuso-Fernandez I."/>
            <person name="Pacheco R."/>
            <person name="Padilla G."/>
            <person name="Ferreira P."/>
            <person name="Barriuso J."/>
            <person name="Kellner H."/>
            <person name="Castanera R."/>
            <person name="Alfaro M."/>
            <person name="Ramirez L."/>
            <person name="Pisabarro A.G."/>
            <person name="Kuo A."/>
            <person name="Tritt A."/>
            <person name="Lipzen A."/>
            <person name="He G."/>
            <person name="Yan M."/>
            <person name="Ng V."/>
            <person name="Cullen D."/>
            <person name="Martin F."/>
            <person name="Rosso M.-N."/>
            <person name="Henrissat B."/>
            <person name="Hibbett D."/>
            <person name="Martinez A.T."/>
            <person name="Grigoriev I.V."/>
        </authorList>
    </citation>
    <scope>NUCLEOTIDE SEQUENCE</scope>
    <source>
        <strain evidence="1">AH 40177</strain>
    </source>
</reference>
<accession>A0A9P5U394</accession>
<dbReference type="OrthoDB" id="2905436at2759"/>
<keyword evidence="2" id="KW-1185">Reference proteome</keyword>
<dbReference type="Proteomes" id="UP000772434">
    <property type="component" value="Unassembled WGS sequence"/>
</dbReference>
<dbReference type="AlphaFoldDB" id="A0A9P5U394"/>
<comment type="caution">
    <text evidence="1">The sequence shown here is derived from an EMBL/GenBank/DDBJ whole genome shotgun (WGS) entry which is preliminary data.</text>
</comment>
<evidence type="ECO:0000313" key="2">
    <source>
        <dbReference type="Proteomes" id="UP000772434"/>
    </source>
</evidence>
<sequence>MEKTLNISYAGLPQNTNLMLCMDKPDSTKIGQDNNLVAWKVIIARANQNGTARVTYSSRYAVGENESDVDNRVEGSIIRELAQGQSADLVEDEDGYPIWGPAKNNGDGLIRGRNMTNYRRNMSVGTVTGSGATLAYQPTFAWANVGKGLTVEVQLTPKMYCFVNYGYQETDIIRGDITSEAIQTIMLSDLKPSTNWVFAQGAQGDFTLTQAGNLLEDSIASAIPSDLTSLAMHQASPHVKINYSLQLCWNSSIQDSDAEETIQSINNRHSRFDLTVFRKGYTAHRIYTTFASILADNIDSNWSVGDETYTNAVSKDHKRRVFEWIAPKSLAWYYAK</sequence>
<organism evidence="1 2">
    <name type="scientific">Rhodocollybia butyracea</name>
    <dbReference type="NCBI Taxonomy" id="206335"/>
    <lineage>
        <taxon>Eukaryota</taxon>
        <taxon>Fungi</taxon>
        <taxon>Dikarya</taxon>
        <taxon>Basidiomycota</taxon>
        <taxon>Agaricomycotina</taxon>
        <taxon>Agaricomycetes</taxon>
        <taxon>Agaricomycetidae</taxon>
        <taxon>Agaricales</taxon>
        <taxon>Marasmiineae</taxon>
        <taxon>Omphalotaceae</taxon>
        <taxon>Rhodocollybia</taxon>
    </lineage>
</organism>
<gene>
    <name evidence="1" type="ORF">BDP27DRAFT_1478378</name>
</gene>
<protein>
    <submittedName>
        <fullName evidence="1">Uncharacterized protein</fullName>
    </submittedName>
</protein>
<proteinExistence type="predicted"/>
<name>A0A9P5U394_9AGAR</name>